<evidence type="ECO:0000256" key="3">
    <source>
        <dbReference type="ARBA" id="ARBA00023295"/>
    </source>
</evidence>
<dbReference type="GO" id="GO:0003796">
    <property type="term" value="F:lysozyme activity"/>
    <property type="evidence" value="ECO:0007669"/>
    <property type="project" value="UniProtKB-EC"/>
</dbReference>
<dbReference type="Proteomes" id="UP000476820">
    <property type="component" value="Unassembled WGS sequence"/>
</dbReference>
<dbReference type="EMBL" id="SGKU01000030">
    <property type="protein sequence ID" value="NFA43116.1"/>
    <property type="molecule type" value="Genomic_DNA"/>
</dbReference>
<evidence type="ECO:0000256" key="1">
    <source>
        <dbReference type="ARBA" id="ARBA00010646"/>
    </source>
</evidence>
<dbReference type="CDD" id="cd06525">
    <property type="entry name" value="GH25_Lyc-like"/>
    <property type="match status" value="1"/>
</dbReference>
<dbReference type="PANTHER" id="PTHR34135:SF2">
    <property type="entry name" value="LYSOZYME"/>
    <property type="match status" value="1"/>
</dbReference>
<reference evidence="5 8" key="1">
    <citation type="submission" date="2019-02" db="EMBL/GenBank/DDBJ databases">
        <title>Genome sequencing of Clostridium botulinum clinical isolates.</title>
        <authorList>
            <person name="Brunt J."/>
            <person name="Van Vliet A.H.M."/>
            <person name="Stringer S.C."/>
            <person name="Grant K.A."/>
            <person name="Carter A.C."/>
            <person name="Peck M.W."/>
        </authorList>
    </citation>
    <scope>NUCLEOTIDE SEQUENCE [LARGE SCALE GENOMIC DNA]</scope>
    <source>
        <strain evidence="5 8">H113700579</strain>
    </source>
</reference>
<gene>
    <name evidence="5" type="ORF">EXM65_11155</name>
    <name evidence="6" type="ORF">FC774_10655</name>
    <name evidence="7" type="ORF">FDB51_00715</name>
</gene>
<dbReference type="InterPro" id="IPR017853">
    <property type="entry name" value="GH"/>
</dbReference>
<name>A0A0L9Y562_CLOBO</name>
<dbReference type="PROSITE" id="PS00953">
    <property type="entry name" value="GLYCOSYL_HYDROL_F25_1"/>
    <property type="match status" value="1"/>
</dbReference>
<dbReference type="Gene3D" id="3.20.20.80">
    <property type="entry name" value="Glycosidases"/>
    <property type="match status" value="1"/>
</dbReference>
<evidence type="ECO:0000313" key="5">
    <source>
        <dbReference type="EMBL" id="NFA43116.1"/>
    </source>
</evidence>
<comment type="similarity">
    <text evidence="1 4">Belongs to the glycosyl hydrolase 25 family.</text>
</comment>
<evidence type="ECO:0000313" key="8">
    <source>
        <dbReference type="Proteomes" id="UP000472355"/>
    </source>
</evidence>
<evidence type="ECO:0000313" key="9">
    <source>
        <dbReference type="Proteomes" id="UP000473681"/>
    </source>
</evidence>
<evidence type="ECO:0000313" key="7">
    <source>
        <dbReference type="EMBL" id="NFN33672.1"/>
    </source>
</evidence>
<dbReference type="RefSeq" id="WP_053342660.1">
    <property type="nucleotide sequence ID" value="NZ_JACBBU010000002.1"/>
</dbReference>
<sequence length="265" mass="29826">MKGIDISNHNGEIKFASVKSSGVELVYIKATEGTTYQDPMLNQYYNGANSEGLKTGFYHFLVGTSAPESQAQNFYDNIKGKANDLKPCLDIEKNGFDVMDFALRFIKKFESLSSLPLCIYSYPYFINNNLDSRLAKYPLWVANYGVQTPIPNNVWGDSYVGHQYSETGNVNGINGNVDLDTFYDGILVNKIDKAYVVTQYLPNGYNGDGSFQGVDLNYVLSYMPGVRCYALGDSKGVWIETQMLTMEKCLELKQTLGSWFYDIRQ</sequence>
<reference evidence="9 10" key="2">
    <citation type="submission" date="2019-04" db="EMBL/GenBank/DDBJ databases">
        <title>Genome sequencing of Clostridium botulinum Groups I-IV and Clostridium butyricum.</title>
        <authorList>
            <person name="Brunt J."/>
            <person name="Van Vliet A.H.M."/>
            <person name="Stringer S.C."/>
            <person name="Carter A.T."/>
            <person name="Peck M.W."/>
        </authorList>
    </citation>
    <scope>NUCLEOTIDE SEQUENCE [LARGE SCALE GENOMIC DNA]</scope>
    <source>
        <strain evidence="6 10">1605</strain>
        <strain evidence="7 9">CB-K-33E</strain>
    </source>
</reference>
<dbReference type="OrthoDB" id="9800780at2"/>
<dbReference type="EMBL" id="SWOV01000027">
    <property type="protein sequence ID" value="NFF88328.1"/>
    <property type="molecule type" value="Genomic_DNA"/>
</dbReference>
<comment type="catalytic activity">
    <reaction evidence="4">
        <text>Hydrolysis of (1-&gt;4)-beta-linkages between N-acetylmuramic acid and N-acetyl-D-glucosamine residues in a peptidoglycan and between N-acetyl-D-glucosamine residues in chitodextrins.</text>
        <dbReference type="EC" id="3.2.1.17"/>
    </reaction>
</comment>
<dbReference type="InterPro" id="IPR002053">
    <property type="entry name" value="Glyco_hydro_25"/>
</dbReference>
<dbReference type="GO" id="GO:0009253">
    <property type="term" value="P:peptidoglycan catabolic process"/>
    <property type="evidence" value="ECO:0007669"/>
    <property type="project" value="InterPro"/>
</dbReference>
<comment type="caution">
    <text evidence="7">The sequence shown here is derived from an EMBL/GenBank/DDBJ whole genome shotgun (WGS) entry which is preliminary data.</text>
</comment>
<evidence type="ECO:0000313" key="6">
    <source>
        <dbReference type="EMBL" id="NFF88328.1"/>
    </source>
</evidence>
<proteinExistence type="inferred from homology"/>
<evidence type="ECO:0000313" key="10">
    <source>
        <dbReference type="Proteomes" id="UP000476820"/>
    </source>
</evidence>
<accession>A0A0L9Y562</accession>
<dbReference type="EC" id="3.2.1.17" evidence="4"/>
<evidence type="ECO:0000256" key="2">
    <source>
        <dbReference type="ARBA" id="ARBA00022801"/>
    </source>
</evidence>
<dbReference type="InterPro" id="IPR008270">
    <property type="entry name" value="Glyco_hydro_25_AS"/>
</dbReference>
<dbReference type="InterPro" id="IPR018077">
    <property type="entry name" value="Glyco_hydro_fam25_subgr"/>
</dbReference>
<dbReference type="Proteomes" id="UP000472355">
    <property type="component" value="Unassembled WGS sequence"/>
</dbReference>
<organism evidence="7 9">
    <name type="scientific">Clostridium botulinum</name>
    <dbReference type="NCBI Taxonomy" id="1491"/>
    <lineage>
        <taxon>Bacteria</taxon>
        <taxon>Bacillati</taxon>
        <taxon>Bacillota</taxon>
        <taxon>Clostridia</taxon>
        <taxon>Eubacteriales</taxon>
        <taxon>Clostridiaceae</taxon>
        <taxon>Clostridium</taxon>
    </lineage>
</organism>
<dbReference type="SMART" id="SM00641">
    <property type="entry name" value="Glyco_25"/>
    <property type="match status" value="1"/>
</dbReference>
<evidence type="ECO:0000256" key="4">
    <source>
        <dbReference type="RuleBase" id="RU361176"/>
    </source>
</evidence>
<dbReference type="GO" id="GO:0016998">
    <property type="term" value="P:cell wall macromolecule catabolic process"/>
    <property type="evidence" value="ECO:0007669"/>
    <property type="project" value="InterPro"/>
</dbReference>
<dbReference type="GO" id="GO:0016052">
    <property type="term" value="P:carbohydrate catabolic process"/>
    <property type="evidence" value="ECO:0007669"/>
    <property type="project" value="TreeGrafter"/>
</dbReference>
<dbReference type="EMBL" id="SWVK01000001">
    <property type="protein sequence ID" value="NFN33672.1"/>
    <property type="molecule type" value="Genomic_DNA"/>
</dbReference>
<dbReference type="SUPFAM" id="SSF51445">
    <property type="entry name" value="(Trans)glycosidases"/>
    <property type="match status" value="1"/>
</dbReference>
<dbReference type="Proteomes" id="UP000473681">
    <property type="component" value="Unassembled WGS sequence"/>
</dbReference>
<keyword evidence="2 4" id="KW-0378">Hydrolase</keyword>
<dbReference type="AlphaFoldDB" id="A0A0L9Y562"/>
<dbReference type="PANTHER" id="PTHR34135">
    <property type="entry name" value="LYSOZYME"/>
    <property type="match status" value="1"/>
</dbReference>
<dbReference type="PROSITE" id="PS51904">
    <property type="entry name" value="GLYCOSYL_HYDROL_F25_2"/>
    <property type="match status" value="1"/>
</dbReference>
<keyword evidence="3 4" id="KW-0326">Glycosidase</keyword>
<protein>
    <recommendedName>
        <fullName evidence="4">Lysozyme</fullName>
        <ecNumber evidence="4">3.2.1.17</ecNumber>
    </recommendedName>
</protein>
<dbReference type="Pfam" id="PF01183">
    <property type="entry name" value="Glyco_hydro_25"/>
    <property type="match status" value="1"/>
</dbReference>